<dbReference type="AlphaFoldDB" id="A0A922IC72"/>
<keyword evidence="1" id="KW-0472">Membrane</keyword>
<feature type="transmembrane region" description="Helical" evidence="1">
    <location>
        <begin position="42"/>
        <end position="61"/>
    </location>
</feature>
<dbReference type="Proteomes" id="UP000790347">
    <property type="component" value="Unassembled WGS sequence"/>
</dbReference>
<reference evidence="2" key="2">
    <citation type="journal article" date="2022" name="Res Sq">
        <title>Comparative Genomics Reveals Insights into the Divergent Evolution of Astigmatic Mites and Household Pest Adaptations.</title>
        <authorList>
            <person name="Xiong Q."/>
            <person name="Wan A.T.-Y."/>
            <person name="Liu X.-Y."/>
            <person name="Fung C.S.-H."/>
            <person name="Xiao X."/>
            <person name="Malainual N."/>
            <person name="Hou J."/>
            <person name="Wang L."/>
            <person name="Wang M."/>
            <person name="Yang K."/>
            <person name="Cui Y."/>
            <person name="Leung E."/>
            <person name="Nong W."/>
            <person name="Shin S.-K."/>
            <person name="Au S."/>
            <person name="Jeong K.Y."/>
            <person name="Chew F.T."/>
            <person name="Hui J."/>
            <person name="Leung T.F."/>
            <person name="Tungtrongchitr A."/>
            <person name="Zhong N."/>
            <person name="Liu Z."/>
            <person name="Tsui S."/>
        </authorList>
    </citation>
    <scope>NUCLEOTIDE SEQUENCE</scope>
    <source>
        <strain evidence="2">Derf</strain>
        <tissue evidence="2">Whole organism</tissue>
    </source>
</reference>
<sequence length="72" mass="8344">MKVGNKSKRLVYTSGNRPGGSRKNFFCYSMHNRIDSVKTMQFTAYFLYFTKGLMVAIMLSIKDYNSSLNEKK</sequence>
<organism evidence="2 3">
    <name type="scientific">Dermatophagoides farinae</name>
    <name type="common">American house dust mite</name>
    <dbReference type="NCBI Taxonomy" id="6954"/>
    <lineage>
        <taxon>Eukaryota</taxon>
        <taxon>Metazoa</taxon>
        <taxon>Ecdysozoa</taxon>
        <taxon>Arthropoda</taxon>
        <taxon>Chelicerata</taxon>
        <taxon>Arachnida</taxon>
        <taxon>Acari</taxon>
        <taxon>Acariformes</taxon>
        <taxon>Sarcoptiformes</taxon>
        <taxon>Astigmata</taxon>
        <taxon>Psoroptidia</taxon>
        <taxon>Analgoidea</taxon>
        <taxon>Pyroglyphidae</taxon>
        <taxon>Dermatophagoidinae</taxon>
        <taxon>Dermatophagoides</taxon>
    </lineage>
</organism>
<evidence type="ECO:0000256" key="1">
    <source>
        <dbReference type="SAM" id="Phobius"/>
    </source>
</evidence>
<keyword evidence="1" id="KW-1133">Transmembrane helix</keyword>
<reference evidence="2" key="1">
    <citation type="submission" date="2013-05" db="EMBL/GenBank/DDBJ databases">
        <authorList>
            <person name="Yim A.K.Y."/>
            <person name="Chan T.F."/>
            <person name="Ji K.M."/>
            <person name="Liu X.Y."/>
            <person name="Zhou J.W."/>
            <person name="Li R.Q."/>
            <person name="Yang K.Y."/>
            <person name="Li J."/>
            <person name="Li M."/>
            <person name="Law P.T.W."/>
            <person name="Wu Y.L."/>
            <person name="Cai Z.L."/>
            <person name="Qin H."/>
            <person name="Bao Y."/>
            <person name="Leung R.K.K."/>
            <person name="Ng P.K.S."/>
            <person name="Zou J."/>
            <person name="Zhong X.J."/>
            <person name="Ran P.X."/>
            <person name="Zhong N.S."/>
            <person name="Liu Z.G."/>
            <person name="Tsui S.K.W."/>
        </authorList>
    </citation>
    <scope>NUCLEOTIDE SEQUENCE</scope>
    <source>
        <strain evidence="2">Derf</strain>
        <tissue evidence="2">Whole organism</tissue>
    </source>
</reference>
<proteinExistence type="predicted"/>
<dbReference type="EMBL" id="ASGP02000001">
    <property type="protein sequence ID" value="KAH9529342.1"/>
    <property type="molecule type" value="Genomic_DNA"/>
</dbReference>
<name>A0A922IC72_DERFA</name>
<accession>A0A922IC72</accession>
<comment type="caution">
    <text evidence="2">The sequence shown here is derived from an EMBL/GenBank/DDBJ whole genome shotgun (WGS) entry which is preliminary data.</text>
</comment>
<evidence type="ECO:0000313" key="3">
    <source>
        <dbReference type="Proteomes" id="UP000790347"/>
    </source>
</evidence>
<keyword evidence="1" id="KW-0812">Transmembrane</keyword>
<keyword evidence="3" id="KW-1185">Reference proteome</keyword>
<gene>
    <name evidence="2" type="ORF">DERF_003232</name>
</gene>
<protein>
    <submittedName>
        <fullName evidence="2">Uncharacterized protein</fullName>
    </submittedName>
</protein>
<evidence type="ECO:0000313" key="2">
    <source>
        <dbReference type="EMBL" id="KAH9529342.1"/>
    </source>
</evidence>